<evidence type="ECO:0000256" key="1">
    <source>
        <dbReference type="SAM" id="MobiDB-lite"/>
    </source>
</evidence>
<feature type="region of interest" description="Disordered" evidence="1">
    <location>
        <begin position="27"/>
        <end position="48"/>
    </location>
</feature>
<evidence type="ECO:0000313" key="2">
    <source>
        <dbReference type="EMBL" id="PVD25681.1"/>
    </source>
</evidence>
<organism evidence="2 3">
    <name type="scientific">Pomacea canaliculata</name>
    <name type="common">Golden apple snail</name>
    <dbReference type="NCBI Taxonomy" id="400727"/>
    <lineage>
        <taxon>Eukaryota</taxon>
        <taxon>Metazoa</taxon>
        <taxon>Spiralia</taxon>
        <taxon>Lophotrochozoa</taxon>
        <taxon>Mollusca</taxon>
        <taxon>Gastropoda</taxon>
        <taxon>Caenogastropoda</taxon>
        <taxon>Architaenioglossa</taxon>
        <taxon>Ampullarioidea</taxon>
        <taxon>Ampullariidae</taxon>
        <taxon>Pomacea</taxon>
    </lineage>
</organism>
<dbReference type="Proteomes" id="UP000245119">
    <property type="component" value="Linkage Group LG8"/>
</dbReference>
<evidence type="ECO:0000313" key="3">
    <source>
        <dbReference type="Proteomes" id="UP000245119"/>
    </source>
</evidence>
<dbReference type="EMBL" id="PZQS01000008">
    <property type="protein sequence ID" value="PVD25681.1"/>
    <property type="molecule type" value="Genomic_DNA"/>
</dbReference>
<dbReference type="AlphaFoldDB" id="A0A2T7NWY1"/>
<proteinExistence type="predicted"/>
<name>A0A2T7NWY1_POMCA</name>
<sequence length="62" mass="7546">MMPQVLLGMSVDMEYEHQSAMVLMRREYNSEKRGNSPSDNSPREYKREQVCNRWDMFRQRSE</sequence>
<gene>
    <name evidence="2" type="ORF">C0Q70_13340</name>
</gene>
<keyword evidence="3" id="KW-1185">Reference proteome</keyword>
<protein>
    <submittedName>
        <fullName evidence="2">Uncharacterized protein</fullName>
    </submittedName>
</protein>
<comment type="caution">
    <text evidence="2">The sequence shown here is derived from an EMBL/GenBank/DDBJ whole genome shotgun (WGS) entry which is preliminary data.</text>
</comment>
<reference evidence="2 3" key="1">
    <citation type="submission" date="2018-04" db="EMBL/GenBank/DDBJ databases">
        <title>The genome of golden apple snail Pomacea canaliculata provides insight into stress tolerance and invasive adaptation.</title>
        <authorList>
            <person name="Liu C."/>
            <person name="Liu B."/>
            <person name="Ren Y."/>
            <person name="Zhang Y."/>
            <person name="Wang H."/>
            <person name="Li S."/>
            <person name="Jiang F."/>
            <person name="Yin L."/>
            <person name="Zhang G."/>
            <person name="Qian W."/>
            <person name="Fan W."/>
        </authorList>
    </citation>
    <scope>NUCLEOTIDE SEQUENCE [LARGE SCALE GENOMIC DNA]</scope>
    <source>
        <strain evidence="2">SZHN2017</strain>
        <tissue evidence="2">Muscle</tissue>
    </source>
</reference>
<accession>A0A2T7NWY1</accession>